<reference evidence="4 5" key="1">
    <citation type="submission" date="2017-04" db="EMBL/GenBank/DDBJ databases">
        <title>The whole genome sequencing and assembly of Halobacillus mangrovi strain.</title>
        <authorList>
            <person name="Lee S.-J."/>
            <person name="Park M.-K."/>
            <person name="Kim J.-Y."/>
            <person name="Lee Y.-J."/>
            <person name="Yi H."/>
            <person name="Bahn Y.-S."/>
            <person name="Kim J.F."/>
            <person name="Lee D.-W."/>
        </authorList>
    </citation>
    <scope>NUCLEOTIDE SEQUENCE [LARGE SCALE GENOMIC DNA]</scope>
    <source>
        <strain evidence="4 5">KTB 131</strain>
    </source>
</reference>
<dbReference type="PROSITE" id="PS51682">
    <property type="entry name" value="SAM_OMT_I"/>
    <property type="match status" value="1"/>
</dbReference>
<dbReference type="InterPro" id="IPR029063">
    <property type="entry name" value="SAM-dependent_MTases_sf"/>
</dbReference>
<keyword evidence="2 4" id="KW-0808">Transferase</keyword>
<evidence type="ECO:0000313" key="4">
    <source>
        <dbReference type="EMBL" id="ARI79253.1"/>
    </source>
</evidence>
<organism evidence="4 5">
    <name type="scientific">Halobacillus mangrovi</name>
    <dbReference type="NCBI Taxonomy" id="402384"/>
    <lineage>
        <taxon>Bacteria</taxon>
        <taxon>Bacillati</taxon>
        <taxon>Bacillota</taxon>
        <taxon>Bacilli</taxon>
        <taxon>Bacillales</taxon>
        <taxon>Bacillaceae</taxon>
        <taxon>Halobacillus</taxon>
    </lineage>
</organism>
<evidence type="ECO:0000256" key="2">
    <source>
        <dbReference type="ARBA" id="ARBA00022679"/>
    </source>
</evidence>
<dbReference type="GO" id="GO:0008757">
    <property type="term" value="F:S-adenosylmethionine-dependent methyltransferase activity"/>
    <property type="evidence" value="ECO:0007669"/>
    <property type="project" value="TreeGrafter"/>
</dbReference>
<gene>
    <name evidence="4" type="ORF">HM131_16895</name>
</gene>
<protein>
    <submittedName>
        <fullName evidence="4">Methyltransferase</fullName>
    </submittedName>
</protein>
<dbReference type="GO" id="GO:0008171">
    <property type="term" value="F:O-methyltransferase activity"/>
    <property type="evidence" value="ECO:0007669"/>
    <property type="project" value="InterPro"/>
</dbReference>
<keyword evidence="3" id="KW-0949">S-adenosyl-L-methionine</keyword>
<dbReference type="KEGG" id="hmn:HM131_16895"/>
<evidence type="ECO:0000256" key="3">
    <source>
        <dbReference type="ARBA" id="ARBA00022691"/>
    </source>
</evidence>
<dbReference type="PANTHER" id="PTHR10509:SF14">
    <property type="entry name" value="CAFFEOYL-COA O-METHYLTRANSFERASE 3-RELATED"/>
    <property type="match status" value="1"/>
</dbReference>
<dbReference type="InterPro" id="IPR050362">
    <property type="entry name" value="Cation-dep_OMT"/>
</dbReference>
<dbReference type="Gene3D" id="3.40.50.150">
    <property type="entry name" value="Vaccinia Virus protein VP39"/>
    <property type="match status" value="1"/>
</dbReference>
<dbReference type="InterPro" id="IPR002935">
    <property type="entry name" value="SAM_O-MeTrfase"/>
</dbReference>
<evidence type="ECO:0000256" key="1">
    <source>
        <dbReference type="ARBA" id="ARBA00022603"/>
    </source>
</evidence>
<keyword evidence="1 4" id="KW-0489">Methyltransferase</keyword>
<evidence type="ECO:0000313" key="5">
    <source>
        <dbReference type="Proteomes" id="UP000192527"/>
    </source>
</evidence>
<proteinExistence type="predicted"/>
<dbReference type="Proteomes" id="UP000192527">
    <property type="component" value="Chromosome"/>
</dbReference>
<dbReference type="EMBL" id="CP020772">
    <property type="protein sequence ID" value="ARI79253.1"/>
    <property type="molecule type" value="Genomic_DNA"/>
</dbReference>
<dbReference type="STRING" id="402384.HM131_16895"/>
<sequence>MENLLASNAAAGLPAIDVSESQGKLLNLLIRLRSAKRILEFGTLGGYSTLWMARALPEGGKITTLEYSEKHAQVAKENMKEAGVKNKVEILTGPAIETLPILASNENTYDFFFIDADKKNNPAYVKWAIELAEPGACLIVDNVVREGAILNEQVDEEVKGVREMFEMLSNEPRIDSTAIQTVGSKGYDGLLIAVIN</sequence>
<name>A0A1W6A123_9BACI</name>
<keyword evidence="5" id="KW-1185">Reference proteome</keyword>
<dbReference type="AlphaFoldDB" id="A0A1W6A123"/>
<dbReference type="OrthoDB" id="9799672at2"/>
<dbReference type="Pfam" id="PF01596">
    <property type="entry name" value="Methyltransf_3"/>
    <property type="match status" value="1"/>
</dbReference>
<dbReference type="PANTHER" id="PTHR10509">
    <property type="entry name" value="O-METHYLTRANSFERASE-RELATED"/>
    <property type="match status" value="1"/>
</dbReference>
<dbReference type="SUPFAM" id="SSF53335">
    <property type="entry name" value="S-adenosyl-L-methionine-dependent methyltransferases"/>
    <property type="match status" value="1"/>
</dbReference>
<dbReference type="GO" id="GO:0032259">
    <property type="term" value="P:methylation"/>
    <property type="evidence" value="ECO:0007669"/>
    <property type="project" value="UniProtKB-KW"/>
</dbReference>
<accession>A0A1W6A123</accession>